<organism evidence="1">
    <name type="scientific">Tetraselmis sp. GSL018</name>
    <dbReference type="NCBI Taxonomy" id="582737"/>
    <lineage>
        <taxon>Eukaryota</taxon>
        <taxon>Viridiplantae</taxon>
        <taxon>Chlorophyta</taxon>
        <taxon>core chlorophytes</taxon>
        <taxon>Chlorodendrophyceae</taxon>
        <taxon>Chlorodendrales</taxon>
        <taxon>Chlorodendraceae</taxon>
        <taxon>Tetraselmis</taxon>
    </lineage>
</organism>
<proteinExistence type="predicted"/>
<reference evidence="1" key="1">
    <citation type="submission" date="2014-05" db="EMBL/GenBank/DDBJ databases">
        <title>The transcriptome of the halophilic microalga Tetraselmis sp. GSL018 isolated from the Great Salt Lake, Utah.</title>
        <authorList>
            <person name="Jinkerson R.E."/>
            <person name="D'Adamo S."/>
            <person name="Posewitz M.C."/>
        </authorList>
    </citation>
    <scope>NUCLEOTIDE SEQUENCE</scope>
    <source>
        <strain evidence="1">GSL018</strain>
    </source>
</reference>
<gene>
    <name evidence="1" type="ORF">TSPGSL018_23965</name>
    <name evidence="2" type="ORF">TSPGSL018_5478</name>
</gene>
<name>A0A061QUU6_9CHLO</name>
<dbReference type="AlphaFoldDB" id="A0A061QUU6"/>
<protein>
    <submittedName>
        <fullName evidence="1">Uncharacterized protein</fullName>
    </submittedName>
</protein>
<accession>A0A061QUU6</accession>
<dbReference type="EMBL" id="GBEZ01024816">
    <property type="protein sequence ID" value="JAC62209.1"/>
    <property type="molecule type" value="Transcribed_RNA"/>
</dbReference>
<dbReference type="EMBL" id="GBEZ01016427">
    <property type="protein sequence ID" value="JAC69821.1"/>
    <property type="molecule type" value="Transcribed_RNA"/>
</dbReference>
<evidence type="ECO:0000313" key="1">
    <source>
        <dbReference type="EMBL" id="JAC62209.1"/>
    </source>
</evidence>
<evidence type="ECO:0000313" key="2">
    <source>
        <dbReference type="EMBL" id="JAC69821.1"/>
    </source>
</evidence>
<sequence length="185" mass="21300">MRADSTPLASIVSIKHDCYGEPRVPGEVRVGHTSQTNMQISSLEGKKEYNTNRDRSHHPIFTNETQMALSLSNSDEDFYDKMARKPTEKPYECMDYLQLLKQQREYKEKQSGCVKSLLDEKPSQNNEIMGRPGRTVSRDDHVLHCKKVDKAGLRINEERLKTVNFKARCIFPPRPMKCWIPISSG</sequence>